<keyword evidence="2" id="KW-1185">Reference proteome</keyword>
<protein>
    <submittedName>
        <fullName evidence="1">Uncharacterized protein</fullName>
    </submittedName>
</protein>
<organism evidence="1 2">
    <name type="scientific">Haloarcula rubra</name>
    <dbReference type="NCBI Taxonomy" id="2487747"/>
    <lineage>
        <taxon>Archaea</taxon>
        <taxon>Methanobacteriati</taxon>
        <taxon>Methanobacteriota</taxon>
        <taxon>Stenosarchaea group</taxon>
        <taxon>Halobacteria</taxon>
        <taxon>Halobacteriales</taxon>
        <taxon>Haloarculaceae</taxon>
        <taxon>Haloarcula</taxon>
    </lineage>
</organism>
<reference evidence="1 2" key="1">
    <citation type="submission" date="2021-06" db="EMBL/GenBank/DDBJ databases">
        <title>Halomicroarcula sp. a new haloarchaeum isolated from saline soil.</title>
        <authorList>
            <person name="Duran-Viseras A."/>
            <person name="Sanchez-Porro C."/>
            <person name="Ventosa A."/>
        </authorList>
    </citation>
    <scope>NUCLEOTIDE SEQUENCE [LARGE SCALE GENOMIC DNA]</scope>
    <source>
        <strain evidence="1 2">F13</strain>
    </source>
</reference>
<evidence type="ECO:0000313" key="2">
    <source>
        <dbReference type="Proteomes" id="UP001430377"/>
    </source>
</evidence>
<dbReference type="AlphaFoldDB" id="A0AAW4PXA0"/>
<comment type="caution">
    <text evidence="1">The sequence shown here is derived from an EMBL/GenBank/DDBJ whole genome shotgun (WGS) entry which is preliminary data.</text>
</comment>
<proteinExistence type="predicted"/>
<gene>
    <name evidence="1" type="ORF">EGH21_22485</name>
</gene>
<name>A0AAW4PXA0_9EURY</name>
<dbReference type="RefSeq" id="WP_220620648.1">
    <property type="nucleotide sequence ID" value="NZ_RKLR01000019.1"/>
</dbReference>
<accession>A0AAW4PXA0</accession>
<sequence length="78" mass="8732">MTQTANGLYDKYEVYRDGEPVEECFVLEPADDPAAREALLSYASATDDDALSDELRKWAYDHILDDGELPQSGESDDE</sequence>
<dbReference type="EMBL" id="RKLR01000019">
    <property type="protein sequence ID" value="MBX0325789.1"/>
    <property type="molecule type" value="Genomic_DNA"/>
</dbReference>
<evidence type="ECO:0000313" key="1">
    <source>
        <dbReference type="EMBL" id="MBX0325789.1"/>
    </source>
</evidence>
<dbReference type="Proteomes" id="UP001430377">
    <property type="component" value="Unassembled WGS sequence"/>
</dbReference>